<evidence type="ECO:0000256" key="1">
    <source>
        <dbReference type="ARBA" id="ARBA00022723"/>
    </source>
</evidence>
<organism evidence="3 4">
    <name type="scientific">Candidatus Copromonas faecavium</name>
    <name type="common">nom. illeg.</name>
    <dbReference type="NCBI Taxonomy" id="2840740"/>
    <lineage>
        <taxon>Bacteria</taxon>
        <taxon>Bacillati</taxon>
        <taxon>Bacillota</taxon>
        <taxon>Clostridia</taxon>
        <taxon>Lachnospirales</taxon>
        <taxon>Lachnospiraceae</taxon>
        <taxon>Candidatus Copromonas (nom. illeg.)</taxon>
    </lineage>
</organism>
<reference evidence="3" key="1">
    <citation type="submission" date="2020-10" db="EMBL/GenBank/DDBJ databases">
        <authorList>
            <person name="Gilroy R."/>
        </authorList>
    </citation>
    <scope>NUCLEOTIDE SEQUENCE</scope>
    <source>
        <strain evidence="3">CHK180-2868</strain>
    </source>
</reference>
<evidence type="ECO:0000313" key="3">
    <source>
        <dbReference type="EMBL" id="HIR05759.1"/>
    </source>
</evidence>
<reference evidence="3" key="2">
    <citation type="journal article" date="2021" name="PeerJ">
        <title>Extensive microbial diversity within the chicken gut microbiome revealed by metagenomics and culture.</title>
        <authorList>
            <person name="Gilroy R."/>
            <person name="Ravi A."/>
            <person name="Getino M."/>
            <person name="Pursley I."/>
            <person name="Horton D.L."/>
            <person name="Alikhan N.F."/>
            <person name="Baker D."/>
            <person name="Gharbi K."/>
            <person name="Hall N."/>
            <person name="Watson M."/>
            <person name="Adriaenssens E.M."/>
            <person name="Foster-Nyarko E."/>
            <person name="Jarju S."/>
            <person name="Secka A."/>
            <person name="Antonio M."/>
            <person name="Oren A."/>
            <person name="Chaudhuri R.R."/>
            <person name="La Ragione R."/>
            <person name="Hildebrand F."/>
            <person name="Pallen M.J."/>
        </authorList>
    </citation>
    <scope>NUCLEOTIDE SEQUENCE</scope>
    <source>
        <strain evidence="3">CHK180-2868</strain>
    </source>
</reference>
<name>A0A9D1D6L6_9FIRM</name>
<feature type="domain" description="HMA" evidence="2">
    <location>
        <begin position="51"/>
        <end position="115"/>
    </location>
</feature>
<dbReference type="PROSITE" id="PS01047">
    <property type="entry name" value="HMA_1"/>
    <property type="match status" value="1"/>
</dbReference>
<protein>
    <submittedName>
        <fullName evidence="3">Heavy-metal-associated domain-containing protein</fullName>
    </submittedName>
</protein>
<dbReference type="PROSITE" id="PS50846">
    <property type="entry name" value="HMA_2"/>
    <property type="match status" value="1"/>
</dbReference>
<dbReference type="InterPro" id="IPR017969">
    <property type="entry name" value="Heavy-metal-associated_CS"/>
</dbReference>
<comment type="caution">
    <text evidence="3">The sequence shown here is derived from an EMBL/GenBank/DDBJ whole genome shotgun (WGS) entry which is preliminary data.</text>
</comment>
<evidence type="ECO:0000313" key="4">
    <source>
        <dbReference type="Proteomes" id="UP000824250"/>
    </source>
</evidence>
<dbReference type="Pfam" id="PF00403">
    <property type="entry name" value="HMA"/>
    <property type="match status" value="1"/>
</dbReference>
<sequence length="122" mass="13763">MANGIIILILILICIFAVKGAARRMIYGCCGGRDVEKRKKVADQDPSHYPYCAKIGVDGMSCKNCRIRVENSLNETEGVWAAVNLKKKEATVRMKSRISEQELRRAVEKAGYDVRNITWQDD</sequence>
<proteinExistence type="predicted"/>
<dbReference type="Proteomes" id="UP000824250">
    <property type="component" value="Unassembled WGS sequence"/>
</dbReference>
<dbReference type="InterPro" id="IPR006121">
    <property type="entry name" value="HMA_dom"/>
</dbReference>
<dbReference type="EMBL" id="DVGC01000040">
    <property type="protein sequence ID" value="HIR05759.1"/>
    <property type="molecule type" value="Genomic_DNA"/>
</dbReference>
<dbReference type="InterPro" id="IPR036163">
    <property type="entry name" value="HMA_dom_sf"/>
</dbReference>
<gene>
    <name evidence="3" type="ORF">IAB28_07315</name>
</gene>
<dbReference type="SUPFAM" id="SSF55008">
    <property type="entry name" value="HMA, heavy metal-associated domain"/>
    <property type="match status" value="1"/>
</dbReference>
<dbReference type="Gene3D" id="3.30.70.100">
    <property type="match status" value="1"/>
</dbReference>
<dbReference type="AlphaFoldDB" id="A0A9D1D6L6"/>
<dbReference type="CDD" id="cd00371">
    <property type="entry name" value="HMA"/>
    <property type="match status" value="1"/>
</dbReference>
<keyword evidence="1" id="KW-0479">Metal-binding</keyword>
<evidence type="ECO:0000259" key="2">
    <source>
        <dbReference type="PROSITE" id="PS50846"/>
    </source>
</evidence>
<dbReference type="GO" id="GO:0046872">
    <property type="term" value="F:metal ion binding"/>
    <property type="evidence" value="ECO:0007669"/>
    <property type="project" value="UniProtKB-KW"/>
</dbReference>
<accession>A0A9D1D6L6</accession>